<dbReference type="EMBL" id="MU118020">
    <property type="protein sequence ID" value="KAF9648057.1"/>
    <property type="molecule type" value="Genomic_DNA"/>
</dbReference>
<comment type="caution">
    <text evidence="1">The sequence shown here is derived from an EMBL/GenBank/DDBJ whole genome shotgun (WGS) entry which is preliminary data.</text>
</comment>
<evidence type="ECO:0000313" key="1">
    <source>
        <dbReference type="EMBL" id="KAF9648057.1"/>
    </source>
</evidence>
<organism evidence="1 2">
    <name type="scientific">Thelephora ganbajun</name>
    <name type="common">Ganba fungus</name>
    <dbReference type="NCBI Taxonomy" id="370292"/>
    <lineage>
        <taxon>Eukaryota</taxon>
        <taxon>Fungi</taxon>
        <taxon>Dikarya</taxon>
        <taxon>Basidiomycota</taxon>
        <taxon>Agaricomycotina</taxon>
        <taxon>Agaricomycetes</taxon>
        <taxon>Thelephorales</taxon>
        <taxon>Thelephoraceae</taxon>
        <taxon>Thelephora</taxon>
    </lineage>
</organism>
<proteinExistence type="predicted"/>
<sequence>KVENVYAACPVVQQIMVHGDSMQSYLLATIVPDLVQLAKIASRVWKKSVSEIDLATLDEAAKDEKVAKAILDVLTKDGVKYDLKGYELVKRVFVTSGLFSVENRCLTSTMKVCR</sequence>
<reference evidence="1" key="1">
    <citation type="submission" date="2019-10" db="EMBL/GenBank/DDBJ databases">
        <authorList>
            <consortium name="DOE Joint Genome Institute"/>
            <person name="Kuo A."/>
            <person name="Miyauchi S."/>
            <person name="Kiss E."/>
            <person name="Drula E."/>
            <person name="Kohler A."/>
            <person name="Sanchez-Garcia M."/>
            <person name="Andreopoulos B."/>
            <person name="Barry K.W."/>
            <person name="Bonito G."/>
            <person name="Buee M."/>
            <person name="Carver A."/>
            <person name="Chen C."/>
            <person name="Cichocki N."/>
            <person name="Clum A."/>
            <person name="Culley D."/>
            <person name="Crous P.W."/>
            <person name="Fauchery L."/>
            <person name="Girlanda M."/>
            <person name="Hayes R."/>
            <person name="Keri Z."/>
            <person name="Labutti K."/>
            <person name="Lipzen A."/>
            <person name="Lombard V."/>
            <person name="Magnuson J."/>
            <person name="Maillard F."/>
            <person name="Morin E."/>
            <person name="Murat C."/>
            <person name="Nolan M."/>
            <person name="Ohm R."/>
            <person name="Pangilinan J."/>
            <person name="Pereira M."/>
            <person name="Perotto S."/>
            <person name="Peter M."/>
            <person name="Riley R."/>
            <person name="Sitrit Y."/>
            <person name="Stielow B."/>
            <person name="Szollosi G."/>
            <person name="Zifcakova L."/>
            <person name="Stursova M."/>
            <person name="Spatafora J.W."/>
            <person name="Tedersoo L."/>
            <person name="Vaario L.-M."/>
            <person name="Yamada A."/>
            <person name="Yan M."/>
            <person name="Wang P."/>
            <person name="Xu J."/>
            <person name="Bruns T."/>
            <person name="Baldrian P."/>
            <person name="Vilgalys R."/>
            <person name="Henrissat B."/>
            <person name="Grigoriev I.V."/>
            <person name="Hibbett D."/>
            <person name="Nagy L.G."/>
            <person name="Martin F.M."/>
        </authorList>
    </citation>
    <scope>NUCLEOTIDE SEQUENCE</scope>
    <source>
        <strain evidence="1">P2</strain>
    </source>
</reference>
<protein>
    <submittedName>
        <fullName evidence="1">Uncharacterized protein</fullName>
    </submittedName>
</protein>
<keyword evidence="2" id="KW-1185">Reference proteome</keyword>
<gene>
    <name evidence="1" type="ORF">BDM02DRAFT_3097050</name>
</gene>
<name>A0ACB6ZEP5_THEGA</name>
<evidence type="ECO:0000313" key="2">
    <source>
        <dbReference type="Proteomes" id="UP000886501"/>
    </source>
</evidence>
<accession>A0ACB6ZEP5</accession>
<dbReference type="Proteomes" id="UP000886501">
    <property type="component" value="Unassembled WGS sequence"/>
</dbReference>
<feature type="non-terminal residue" evidence="1">
    <location>
        <position position="1"/>
    </location>
</feature>
<reference evidence="1" key="2">
    <citation type="journal article" date="2020" name="Nat. Commun.">
        <title>Large-scale genome sequencing of mycorrhizal fungi provides insights into the early evolution of symbiotic traits.</title>
        <authorList>
            <person name="Miyauchi S."/>
            <person name="Kiss E."/>
            <person name="Kuo A."/>
            <person name="Drula E."/>
            <person name="Kohler A."/>
            <person name="Sanchez-Garcia M."/>
            <person name="Morin E."/>
            <person name="Andreopoulos B."/>
            <person name="Barry K.W."/>
            <person name="Bonito G."/>
            <person name="Buee M."/>
            <person name="Carver A."/>
            <person name="Chen C."/>
            <person name="Cichocki N."/>
            <person name="Clum A."/>
            <person name="Culley D."/>
            <person name="Crous P.W."/>
            <person name="Fauchery L."/>
            <person name="Girlanda M."/>
            <person name="Hayes R.D."/>
            <person name="Keri Z."/>
            <person name="LaButti K."/>
            <person name="Lipzen A."/>
            <person name="Lombard V."/>
            <person name="Magnuson J."/>
            <person name="Maillard F."/>
            <person name="Murat C."/>
            <person name="Nolan M."/>
            <person name="Ohm R.A."/>
            <person name="Pangilinan J."/>
            <person name="Pereira M.F."/>
            <person name="Perotto S."/>
            <person name="Peter M."/>
            <person name="Pfister S."/>
            <person name="Riley R."/>
            <person name="Sitrit Y."/>
            <person name="Stielow J.B."/>
            <person name="Szollosi G."/>
            <person name="Zifcakova L."/>
            <person name="Stursova M."/>
            <person name="Spatafora J.W."/>
            <person name="Tedersoo L."/>
            <person name="Vaario L.M."/>
            <person name="Yamada A."/>
            <person name="Yan M."/>
            <person name="Wang P."/>
            <person name="Xu J."/>
            <person name="Bruns T."/>
            <person name="Baldrian P."/>
            <person name="Vilgalys R."/>
            <person name="Dunand C."/>
            <person name="Henrissat B."/>
            <person name="Grigoriev I.V."/>
            <person name="Hibbett D."/>
            <person name="Nagy L.G."/>
            <person name="Martin F.M."/>
        </authorList>
    </citation>
    <scope>NUCLEOTIDE SEQUENCE</scope>
    <source>
        <strain evidence="1">P2</strain>
    </source>
</reference>